<dbReference type="EMBL" id="JADJOT010000004">
    <property type="protein sequence ID" value="MBK7953403.1"/>
    <property type="molecule type" value="Genomic_DNA"/>
</dbReference>
<gene>
    <name evidence="2" type="ORF">IPK02_05195</name>
</gene>
<evidence type="ECO:0000256" key="1">
    <source>
        <dbReference type="SAM" id="MobiDB-lite"/>
    </source>
</evidence>
<sequence length="86" mass="9488">MADEKVIVTKRGRPLKGERPMSTSERKRDQRMRDKRATIDAIGDEESAPLRALLANLGRVEASEPARLMSTVNVHDGISCLNDQAG</sequence>
<name>A0A935T9I2_9PROT</name>
<dbReference type="Proteomes" id="UP000706151">
    <property type="component" value="Unassembled WGS sequence"/>
</dbReference>
<comment type="caution">
    <text evidence="2">The sequence shown here is derived from an EMBL/GenBank/DDBJ whole genome shotgun (WGS) entry which is preliminary data.</text>
</comment>
<proteinExistence type="predicted"/>
<accession>A0A935T9I2</accession>
<dbReference type="AlphaFoldDB" id="A0A935T9I2"/>
<evidence type="ECO:0000313" key="3">
    <source>
        <dbReference type="Proteomes" id="UP000706151"/>
    </source>
</evidence>
<feature type="compositionally biased region" description="Basic and acidic residues" evidence="1">
    <location>
        <begin position="15"/>
        <end position="34"/>
    </location>
</feature>
<protein>
    <submittedName>
        <fullName evidence="2">Uncharacterized protein</fullName>
    </submittedName>
</protein>
<feature type="region of interest" description="Disordered" evidence="1">
    <location>
        <begin position="1"/>
        <end position="34"/>
    </location>
</feature>
<evidence type="ECO:0000313" key="2">
    <source>
        <dbReference type="EMBL" id="MBK7953403.1"/>
    </source>
</evidence>
<organism evidence="2 3">
    <name type="scientific">Candidatus Accumulibacter affinis</name>
    <dbReference type="NCBI Taxonomy" id="2954384"/>
    <lineage>
        <taxon>Bacteria</taxon>
        <taxon>Pseudomonadati</taxon>
        <taxon>Pseudomonadota</taxon>
        <taxon>Betaproteobacteria</taxon>
        <taxon>Candidatus Accumulibacter</taxon>
    </lineage>
</organism>
<reference evidence="2 3" key="1">
    <citation type="submission" date="2020-10" db="EMBL/GenBank/DDBJ databases">
        <title>Connecting structure to function with the recovery of over 1000 high-quality activated sludge metagenome-assembled genomes encoding full-length rRNA genes using long-read sequencing.</title>
        <authorList>
            <person name="Singleton C.M."/>
            <person name="Petriglieri F."/>
            <person name="Kristensen J.M."/>
            <person name="Kirkegaard R.H."/>
            <person name="Michaelsen T.Y."/>
            <person name="Andersen M.H."/>
            <person name="Karst S.M."/>
            <person name="Dueholm M.S."/>
            <person name="Nielsen P.H."/>
            <person name="Albertsen M."/>
        </authorList>
    </citation>
    <scope>NUCLEOTIDE SEQUENCE [LARGE SCALE GENOMIC DNA]</scope>
    <source>
        <strain evidence="2">Fred_18-Q3-R57-64_BAT3C.720</strain>
    </source>
</reference>